<comment type="caution">
    <text evidence="2">The sequence shown here is derived from an EMBL/GenBank/DDBJ whole genome shotgun (WGS) entry which is preliminary data.</text>
</comment>
<feature type="transmembrane region" description="Helical" evidence="1">
    <location>
        <begin position="60"/>
        <end position="75"/>
    </location>
</feature>
<dbReference type="RefSeq" id="WP_206583462.1">
    <property type="nucleotide sequence ID" value="NZ_JAFJZZ010000012.1"/>
</dbReference>
<dbReference type="Proteomes" id="UP000664545">
    <property type="component" value="Unassembled WGS sequence"/>
</dbReference>
<reference evidence="2" key="1">
    <citation type="submission" date="2021-02" db="EMBL/GenBank/DDBJ databases">
        <title>Abyssanaerobacter marinus gen.nov., sp., nov, anaerobic bacterium isolated from the Onnuri vent field of Indian Ocean and suggestion of Mogibacteriaceae fam. nov., and proposal of reclassification of ambiguous this family's genus member.</title>
        <authorList>
            <person name="Kim Y.J."/>
            <person name="Yang J.-A."/>
        </authorList>
    </citation>
    <scope>NUCLEOTIDE SEQUENCE</scope>
    <source>
        <strain evidence="2">DSM 2634</strain>
    </source>
</reference>
<feature type="transmembrane region" description="Helical" evidence="1">
    <location>
        <begin position="12"/>
        <end position="32"/>
    </location>
</feature>
<keyword evidence="1" id="KW-1133">Transmembrane helix</keyword>
<keyword evidence="1" id="KW-0812">Transmembrane</keyword>
<sequence length="174" mass="19410">MDHIKQKNNTKMIAIGGVLLALTLVCLYAASFVPAMELSLYALSSIFVPAMMIETKGKGGWILYIACSILSLLILPNKIGAIPYIFFFGIYGIIKYYIEKIPSPVVQVILKLTVFTAIMLVFYNFFYSLFFGVISLPDLPILAILAGGEVLFILYDALLTLIITYYYNSIHGRI</sequence>
<feature type="transmembrane region" description="Helical" evidence="1">
    <location>
        <begin position="110"/>
        <end position="135"/>
    </location>
</feature>
<accession>A0A939DB05</accession>
<name>A0A939DB05_CLOAM</name>
<dbReference type="EMBL" id="JAFJZZ010000012">
    <property type="protein sequence ID" value="MBN7774624.1"/>
    <property type="molecule type" value="Genomic_DNA"/>
</dbReference>
<evidence type="ECO:0000313" key="3">
    <source>
        <dbReference type="Proteomes" id="UP000664545"/>
    </source>
</evidence>
<organism evidence="2 3">
    <name type="scientific">Clostridium aminobutyricum</name>
    <dbReference type="NCBI Taxonomy" id="33953"/>
    <lineage>
        <taxon>Bacteria</taxon>
        <taxon>Bacillati</taxon>
        <taxon>Bacillota</taxon>
        <taxon>Clostridia</taxon>
        <taxon>Eubacteriales</taxon>
        <taxon>Clostridiaceae</taxon>
        <taxon>Clostridium</taxon>
    </lineage>
</organism>
<dbReference type="AlphaFoldDB" id="A0A939DB05"/>
<keyword evidence="1" id="KW-0472">Membrane</keyword>
<feature type="transmembrane region" description="Helical" evidence="1">
    <location>
        <begin position="141"/>
        <end position="167"/>
    </location>
</feature>
<proteinExistence type="predicted"/>
<keyword evidence="3" id="KW-1185">Reference proteome</keyword>
<gene>
    <name evidence="2" type="ORF">JYB65_14745</name>
</gene>
<protein>
    <submittedName>
        <fullName evidence="2">Uncharacterized protein</fullName>
    </submittedName>
</protein>
<evidence type="ECO:0000313" key="2">
    <source>
        <dbReference type="EMBL" id="MBN7774624.1"/>
    </source>
</evidence>
<evidence type="ECO:0000256" key="1">
    <source>
        <dbReference type="SAM" id="Phobius"/>
    </source>
</evidence>